<dbReference type="EMBL" id="RWGY01000013">
    <property type="protein sequence ID" value="TVU24298.1"/>
    <property type="molecule type" value="Genomic_DNA"/>
</dbReference>
<evidence type="ECO:0000313" key="1">
    <source>
        <dbReference type="EMBL" id="TVT98715.1"/>
    </source>
</evidence>
<feature type="non-terminal residue" evidence="1">
    <location>
        <position position="1"/>
    </location>
</feature>
<keyword evidence="3" id="KW-1185">Reference proteome</keyword>
<dbReference type="Gramene" id="TVU24298">
    <property type="protein sequence ID" value="TVU24298"/>
    <property type="gene ID" value="EJB05_26724"/>
</dbReference>
<proteinExistence type="predicted"/>
<dbReference type="EMBL" id="RWGY01000817">
    <property type="protein sequence ID" value="TVT98715.1"/>
    <property type="molecule type" value="Genomic_DNA"/>
</dbReference>
<organism evidence="1 3">
    <name type="scientific">Eragrostis curvula</name>
    <name type="common">weeping love grass</name>
    <dbReference type="NCBI Taxonomy" id="38414"/>
    <lineage>
        <taxon>Eukaryota</taxon>
        <taxon>Viridiplantae</taxon>
        <taxon>Streptophyta</taxon>
        <taxon>Embryophyta</taxon>
        <taxon>Tracheophyta</taxon>
        <taxon>Spermatophyta</taxon>
        <taxon>Magnoliopsida</taxon>
        <taxon>Liliopsida</taxon>
        <taxon>Poales</taxon>
        <taxon>Poaceae</taxon>
        <taxon>PACMAD clade</taxon>
        <taxon>Chloridoideae</taxon>
        <taxon>Eragrostideae</taxon>
        <taxon>Eragrostidinae</taxon>
        <taxon>Eragrostis</taxon>
    </lineage>
</organism>
<reference evidence="1 3" key="1">
    <citation type="journal article" date="2019" name="Sci. Rep.">
        <title>A high-quality genome of Eragrostis curvula grass provides insights into Poaceae evolution and supports new strategies to enhance forage quality.</title>
        <authorList>
            <person name="Carballo J."/>
            <person name="Santos B.A.C.M."/>
            <person name="Zappacosta D."/>
            <person name="Garbus I."/>
            <person name="Selva J.P."/>
            <person name="Gallo C.A."/>
            <person name="Diaz A."/>
            <person name="Albertini E."/>
            <person name="Caccamo M."/>
            <person name="Echenique V."/>
        </authorList>
    </citation>
    <scope>NUCLEOTIDE SEQUENCE [LARGE SCALE GENOMIC DNA]</scope>
    <source>
        <strain evidence="3">cv. Victoria</strain>
        <tissue evidence="1">Leaf</tissue>
    </source>
</reference>
<evidence type="ECO:0000313" key="2">
    <source>
        <dbReference type="EMBL" id="TVU24298.1"/>
    </source>
</evidence>
<evidence type="ECO:0000313" key="3">
    <source>
        <dbReference type="Proteomes" id="UP000324897"/>
    </source>
</evidence>
<comment type="caution">
    <text evidence="1">The sequence shown here is derived from an EMBL/GenBank/DDBJ whole genome shotgun (WGS) entry which is preliminary data.</text>
</comment>
<sequence>MKITVHSSKLVKPVYGSGGAFSIHQGRSRDFEAPVRIKQRGPTIRNMRTVFSNSRRLQKERTPQKDESYIY</sequence>
<protein>
    <submittedName>
        <fullName evidence="1">Uncharacterized protein</fullName>
    </submittedName>
</protein>
<accession>A0A5J9SIV2</accession>
<dbReference type="Gramene" id="TVT98715">
    <property type="protein sequence ID" value="TVT98715"/>
    <property type="gene ID" value="EJB05_55945"/>
</dbReference>
<name>A0A5J9SIV2_9POAL</name>
<dbReference type="AlphaFoldDB" id="A0A5J9SIV2"/>
<gene>
    <name evidence="2" type="ORF">EJB05_26724</name>
    <name evidence="1" type="ORF">EJB05_55945</name>
</gene>
<dbReference type="Proteomes" id="UP000324897">
    <property type="component" value="Chromosome 2"/>
</dbReference>